<accession>A0A1T1GQB7</accession>
<evidence type="ECO:0000313" key="5">
    <source>
        <dbReference type="EMBL" id="OOV79768.1"/>
    </source>
</evidence>
<dbReference type="Pfam" id="PF02311">
    <property type="entry name" value="AraC_binding"/>
    <property type="match status" value="1"/>
</dbReference>
<dbReference type="AlphaFoldDB" id="A0A1T1GQB7"/>
<dbReference type="GO" id="GO:0003700">
    <property type="term" value="F:DNA-binding transcription factor activity"/>
    <property type="evidence" value="ECO:0007669"/>
    <property type="project" value="InterPro"/>
</dbReference>
<gene>
    <name evidence="5" type="ORF">B1202_15305</name>
</gene>
<sequence length="252" mass="29136">MTSAPIEQQIELFEAHYTTLDTVYPHSCLWGDFNFCLDGIFEYEIQGQHHLSPASYGVWIPPHTEHCSVAIDEQPIHYVAIRLAPDLCIDFPKQTEVFSIQPFFRLLAQEILAFPTEQHTTPPYRHLLQVLFDQLKTAPKHQHYLPQSHDVVLKPILAQLADVDHFSLSLQRCLANVGLSERQLLRLSQHELQMSLSEWRNRAKIIYAIQQLRAGQSIKALSYELGYQHSSSFIEFFKRYTGKTPNQHRATS</sequence>
<organism evidence="5 6">
    <name type="scientific">Acinetobacter amyesii</name>
    <dbReference type="NCBI Taxonomy" id="2942470"/>
    <lineage>
        <taxon>Bacteria</taxon>
        <taxon>Pseudomonadati</taxon>
        <taxon>Pseudomonadota</taxon>
        <taxon>Gammaproteobacteria</taxon>
        <taxon>Moraxellales</taxon>
        <taxon>Moraxellaceae</taxon>
        <taxon>Acinetobacter</taxon>
    </lineage>
</organism>
<dbReference type="InterPro" id="IPR018062">
    <property type="entry name" value="HTH_AraC-typ_CS"/>
</dbReference>
<dbReference type="SMART" id="SM00342">
    <property type="entry name" value="HTH_ARAC"/>
    <property type="match status" value="1"/>
</dbReference>
<keyword evidence="2" id="KW-0238">DNA-binding</keyword>
<evidence type="ECO:0000256" key="2">
    <source>
        <dbReference type="ARBA" id="ARBA00023125"/>
    </source>
</evidence>
<dbReference type="Pfam" id="PF12833">
    <property type="entry name" value="HTH_18"/>
    <property type="match status" value="1"/>
</dbReference>
<dbReference type="InterPro" id="IPR009057">
    <property type="entry name" value="Homeodomain-like_sf"/>
</dbReference>
<dbReference type="Gene3D" id="1.10.10.60">
    <property type="entry name" value="Homeodomain-like"/>
    <property type="match status" value="1"/>
</dbReference>
<dbReference type="InterPro" id="IPR011051">
    <property type="entry name" value="RmlC_Cupin_sf"/>
</dbReference>
<proteinExistence type="predicted"/>
<dbReference type="RefSeq" id="WP_078191464.1">
    <property type="nucleotide sequence ID" value="NZ_JAMCOZ010000008.1"/>
</dbReference>
<dbReference type="SUPFAM" id="SSF51182">
    <property type="entry name" value="RmlC-like cupins"/>
    <property type="match status" value="1"/>
</dbReference>
<dbReference type="PANTHER" id="PTHR11019:SF190">
    <property type="entry name" value="ARAC-FAMILY REGULATORY PROTEIN"/>
    <property type="match status" value="1"/>
</dbReference>
<keyword evidence="1" id="KW-0805">Transcription regulation</keyword>
<dbReference type="InterPro" id="IPR003313">
    <property type="entry name" value="AraC-bd"/>
</dbReference>
<dbReference type="SUPFAM" id="SSF46689">
    <property type="entry name" value="Homeodomain-like"/>
    <property type="match status" value="1"/>
</dbReference>
<dbReference type="PROSITE" id="PS00041">
    <property type="entry name" value="HTH_ARAC_FAMILY_1"/>
    <property type="match status" value="1"/>
</dbReference>
<evidence type="ECO:0000256" key="3">
    <source>
        <dbReference type="ARBA" id="ARBA00023163"/>
    </source>
</evidence>
<feature type="domain" description="HTH araC/xylS-type" evidence="4">
    <location>
        <begin position="150"/>
        <end position="251"/>
    </location>
</feature>
<reference evidence="5 6" key="1">
    <citation type="submission" date="2017-02" db="EMBL/GenBank/DDBJ databases">
        <title>Acinetobacter sp. ANC 4945, whole genome shotgun sequencing project.</title>
        <authorList>
            <person name="Radolfova-Krizova L."/>
            <person name="Al Atrouni A."/>
            <person name="Nemec A."/>
        </authorList>
    </citation>
    <scope>NUCLEOTIDE SEQUENCE [LARGE SCALE GENOMIC DNA]</scope>
    <source>
        <strain evidence="5 6">ANC 4945</strain>
    </source>
</reference>
<evidence type="ECO:0000259" key="4">
    <source>
        <dbReference type="PROSITE" id="PS01124"/>
    </source>
</evidence>
<dbReference type="PANTHER" id="PTHR11019">
    <property type="entry name" value="HTH-TYPE TRANSCRIPTIONAL REGULATOR NIMR"/>
    <property type="match status" value="1"/>
</dbReference>
<evidence type="ECO:0000313" key="6">
    <source>
        <dbReference type="Proteomes" id="UP000191160"/>
    </source>
</evidence>
<dbReference type="EMBL" id="MVKX01000012">
    <property type="protein sequence ID" value="OOV79768.1"/>
    <property type="molecule type" value="Genomic_DNA"/>
</dbReference>
<dbReference type="GO" id="GO:0043565">
    <property type="term" value="F:sequence-specific DNA binding"/>
    <property type="evidence" value="ECO:0007669"/>
    <property type="project" value="InterPro"/>
</dbReference>
<keyword evidence="3" id="KW-0804">Transcription</keyword>
<keyword evidence="6" id="KW-1185">Reference proteome</keyword>
<comment type="caution">
    <text evidence="5">The sequence shown here is derived from an EMBL/GenBank/DDBJ whole genome shotgun (WGS) entry which is preliminary data.</text>
</comment>
<dbReference type="PROSITE" id="PS01124">
    <property type="entry name" value="HTH_ARAC_FAMILY_2"/>
    <property type="match status" value="1"/>
</dbReference>
<name>A0A1T1GQB7_9GAMM</name>
<evidence type="ECO:0000256" key="1">
    <source>
        <dbReference type="ARBA" id="ARBA00023015"/>
    </source>
</evidence>
<dbReference type="InterPro" id="IPR018060">
    <property type="entry name" value="HTH_AraC"/>
</dbReference>
<dbReference type="Proteomes" id="UP000191160">
    <property type="component" value="Unassembled WGS sequence"/>
</dbReference>
<protein>
    <submittedName>
        <fullName evidence="5">AraC family transcriptional regulator</fullName>
    </submittedName>
</protein>